<evidence type="ECO:0000256" key="5">
    <source>
        <dbReference type="ARBA" id="ARBA00023014"/>
    </source>
</evidence>
<dbReference type="EMBL" id="JBHUIY010000017">
    <property type="protein sequence ID" value="MFD2234175.1"/>
    <property type="molecule type" value="Genomic_DNA"/>
</dbReference>
<dbReference type="Proteomes" id="UP001597296">
    <property type="component" value="Unassembled WGS sequence"/>
</dbReference>
<evidence type="ECO:0000256" key="1">
    <source>
        <dbReference type="ARBA" id="ARBA00001966"/>
    </source>
</evidence>
<keyword evidence="3" id="KW-0479">Metal-binding</keyword>
<evidence type="ECO:0000313" key="7">
    <source>
        <dbReference type="EMBL" id="MFD2234175.1"/>
    </source>
</evidence>
<evidence type="ECO:0000256" key="3">
    <source>
        <dbReference type="ARBA" id="ARBA00022723"/>
    </source>
</evidence>
<evidence type="ECO:0000256" key="2">
    <source>
        <dbReference type="ARBA" id="ARBA00022691"/>
    </source>
</evidence>
<dbReference type="PANTHER" id="PTHR11228">
    <property type="entry name" value="RADICAL SAM DOMAIN PROTEIN"/>
    <property type="match status" value="1"/>
</dbReference>
<proteinExistence type="predicted"/>
<dbReference type="Pfam" id="PF13186">
    <property type="entry name" value="SPASM"/>
    <property type="match status" value="1"/>
</dbReference>
<dbReference type="InterPro" id="IPR007197">
    <property type="entry name" value="rSAM"/>
</dbReference>
<keyword evidence="8" id="KW-1185">Reference proteome</keyword>
<feature type="domain" description="Radical SAM core" evidence="6">
    <location>
        <begin position="27"/>
        <end position="266"/>
    </location>
</feature>
<dbReference type="InterPro" id="IPR013785">
    <property type="entry name" value="Aldolase_TIM"/>
</dbReference>
<dbReference type="CDD" id="cd01335">
    <property type="entry name" value="Radical_SAM"/>
    <property type="match status" value="1"/>
</dbReference>
<dbReference type="Pfam" id="PF04055">
    <property type="entry name" value="Radical_SAM"/>
    <property type="match status" value="1"/>
</dbReference>
<keyword evidence="5" id="KW-0411">Iron-sulfur</keyword>
<dbReference type="SFLD" id="SFLDS00029">
    <property type="entry name" value="Radical_SAM"/>
    <property type="match status" value="1"/>
</dbReference>
<name>A0ABW5CDL4_9PROT</name>
<dbReference type="InterPro" id="IPR023885">
    <property type="entry name" value="4Fe4S-binding_SPASM_dom"/>
</dbReference>
<dbReference type="PANTHER" id="PTHR11228:SF7">
    <property type="entry name" value="PQQA PEPTIDE CYCLASE"/>
    <property type="match status" value="1"/>
</dbReference>
<dbReference type="RefSeq" id="WP_377316130.1">
    <property type="nucleotide sequence ID" value="NZ_JBHUIY010000017.1"/>
</dbReference>
<keyword evidence="2" id="KW-0949">S-adenosyl-L-methionine</keyword>
<dbReference type="InterPro" id="IPR058240">
    <property type="entry name" value="rSAM_sf"/>
</dbReference>
<dbReference type="Gene3D" id="3.20.20.70">
    <property type="entry name" value="Aldolase class I"/>
    <property type="match status" value="1"/>
</dbReference>
<dbReference type="InterPro" id="IPR050377">
    <property type="entry name" value="Radical_SAM_PqqE_MftC-like"/>
</dbReference>
<keyword evidence="4" id="KW-0408">Iron</keyword>
<dbReference type="CDD" id="cd21109">
    <property type="entry name" value="SPASM"/>
    <property type="match status" value="1"/>
</dbReference>
<evidence type="ECO:0000256" key="4">
    <source>
        <dbReference type="ARBA" id="ARBA00023004"/>
    </source>
</evidence>
<comment type="cofactor">
    <cofactor evidence="1">
        <name>[4Fe-4S] cluster</name>
        <dbReference type="ChEBI" id="CHEBI:49883"/>
    </cofactor>
</comment>
<dbReference type="PROSITE" id="PS51918">
    <property type="entry name" value="RADICAL_SAM"/>
    <property type="match status" value="1"/>
</dbReference>
<comment type="caution">
    <text evidence="7">The sequence shown here is derived from an EMBL/GenBank/DDBJ whole genome shotgun (WGS) entry which is preliminary data.</text>
</comment>
<sequence>MADIYSMNGGKVLHHMDRVLDWKAGKRIAPVHIDVGLSKGCNIHCNYCYGITQANEFKKGAHKWFPEDRLLAYVRDAGKAGVRSMALIGEAEPTLNPAVYDAIIAGREAGVDMALGTNGLLYDEGPKGLAAMEHLTWLRFNISAASDKSYRRIHASKDFDKACHKIRFVVEQKRQRNLNLTVGLQMVLTPDTAPETVPLAKLGRELGVDYLVVKQCGDTVENVLGVYEHLGEYGSFDEMLREAEAQSTDSYNVIVKWQKIQAAGKRSYNSCLGVPFLLYSSGDGKLYPCGMFFDWRSDEFLMGDLCEQSFIDILNSDRYWQVVERVASVMDVHKECYANCRTNEINNVLWQITHPPEHVNFI</sequence>
<accession>A0ABW5CDL4</accession>
<organism evidence="7 8">
    <name type="scientific">Phaeospirillum tilakii</name>
    <dbReference type="NCBI Taxonomy" id="741673"/>
    <lineage>
        <taxon>Bacteria</taxon>
        <taxon>Pseudomonadati</taxon>
        <taxon>Pseudomonadota</taxon>
        <taxon>Alphaproteobacteria</taxon>
        <taxon>Rhodospirillales</taxon>
        <taxon>Rhodospirillaceae</taxon>
        <taxon>Phaeospirillum</taxon>
    </lineage>
</organism>
<evidence type="ECO:0000259" key="6">
    <source>
        <dbReference type="PROSITE" id="PS51918"/>
    </source>
</evidence>
<dbReference type="SUPFAM" id="SSF102114">
    <property type="entry name" value="Radical SAM enzymes"/>
    <property type="match status" value="1"/>
</dbReference>
<dbReference type="SFLD" id="SFLDG01067">
    <property type="entry name" value="SPASM/twitch_domain_containing"/>
    <property type="match status" value="1"/>
</dbReference>
<protein>
    <submittedName>
        <fullName evidence="7">Radical SAM protein</fullName>
    </submittedName>
</protein>
<evidence type="ECO:0000313" key="8">
    <source>
        <dbReference type="Proteomes" id="UP001597296"/>
    </source>
</evidence>
<reference evidence="8" key="1">
    <citation type="journal article" date="2019" name="Int. J. Syst. Evol. Microbiol.">
        <title>The Global Catalogue of Microorganisms (GCM) 10K type strain sequencing project: providing services to taxonomists for standard genome sequencing and annotation.</title>
        <authorList>
            <consortium name="The Broad Institute Genomics Platform"/>
            <consortium name="The Broad Institute Genome Sequencing Center for Infectious Disease"/>
            <person name="Wu L."/>
            <person name="Ma J."/>
        </authorList>
    </citation>
    <scope>NUCLEOTIDE SEQUENCE [LARGE SCALE GENOMIC DNA]</scope>
    <source>
        <strain evidence="8">KCTC 15012</strain>
    </source>
</reference>
<gene>
    <name evidence="7" type="ORF">ACFSNB_10180</name>
</gene>